<evidence type="ECO:0000313" key="1">
    <source>
        <dbReference type="EMBL" id="MBD2149129.1"/>
    </source>
</evidence>
<protein>
    <submittedName>
        <fullName evidence="1">Uncharacterized protein</fullName>
    </submittedName>
</protein>
<dbReference type="RefSeq" id="WP_190349469.1">
    <property type="nucleotide sequence ID" value="NZ_JACJPY010000006.1"/>
</dbReference>
<reference evidence="1" key="1">
    <citation type="journal article" date="2015" name="ISME J.">
        <title>Draft Genome Sequence of Streptomyces incarnatus NRRL8089, which Produces the Nucleoside Antibiotic Sinefungin.</title>
        <authorList>
            <person name="Oshima K."/>
            <person name="Hattori M."/>
            <person name="Shimizu H."/>
            <person name="Fukuda K."/>
            <person name="Nemoto M."/>
            <person name="Inagaki K."/>
            <person name="Tamura T."/>
        </authorList>
    </citation>
    <scope>NUCLEOTIDE SEQUENCE</scope>
    <source>
        <strain evidence="1">FACHB-1277</strain>
    </source>
</reference>
<organism evidence="1 2">
    <name type="scientific">Pseudanabaena cinerea FACHB-1277</name>
    <dbReference type="NCBI Taxonomy" id="2949581"/>
    <lineage>
        <taxon>Bacteria</taxon>
        <taxon>Bacillati</taxon>
        <taxon>Cyanobacteriota</taxon>
        <taxon>Cyanophyceae</taxon>
        <taxon>Pseudanabaenales</taxon>
        <taxon>Pseudanabaenaceae</taxon>
        <taxon>Pseudanabaena</taxon>
        <taxon>Pseudanabaena cinerea</taxon>
    </lineage>
</organism>
<keyword evidence="2" id="KW-1185">Reference proteome</keyword>
<sequence>MSQAKTLQDIYSEIADIKDVLCAGLETTSSEISTQITNQLVINPETWLPNELILENTDDDPAITAAQTEINEVLNLAIATIAKDERLATDATLTKSDLSIVPVPSGSPIMLLPKLIKAIVEFQAPLSVILRVLTDIIGDVLLEHIKRKLNEKNCEISAFNSVGQSKIFIIPQNATHIITKISGMPAWVGRDFQDTGLNISLIMPTGLQSLDIAKYSTLHTPEIRFGFRQKSESSKMFPYWRSPQSIEFIDQYFEIPEMGYQNIDRLLYIKSQINHGLRVAWVFPE</sequence>
<accession>A0A926UQB8</accession>
<dbReference type="Proteomes" id="UP000631421">
    <property type="component" value="Unassembled WGS sequence"/>
</dbReference>
<dbReference type="AlphaFoldDB" id="A0A926UQB8"/>
<evidence type="ECO:0000313" key="2">
    <source>
        <dbReference type="Proteomes" id="UP000631421"/>
    </source>
</evidence>
<comment type="caution">
    <text evidence="1">The sequence shown here is derived from an EMBL/GenBank/DDBJ whole genome shotgun (WGS) entry which is preliminary data.</text>
</comment>
<gene>
    <name evidence="1" type="ORF">H6F44_03165</name>
</gene>
<name>A0A926UQB8_9CYAN</name>
<reference evidence="1" key="2">
    <citation type="submission" date="2020-08" db="EMBL/GenBank/DDBJ databases">
        <authorList>
            <person name="Chen M."/>
            <person name="Teng W."/>
            <person name="Zhao L."/>
            <person name="Hu C."/>
            <person name="Zhou Y."/>
            <person name="Han B."/>
            <person name="Song L."/>
            <person name="Shu W."/>
        </authorList>
    </citation>
    <scope>NUCLEOTIDE SEQUENCE</scope>
    <source>
        <strain evidence="1">FACHB-1277</strain>
    </source>
</reference>
<dbReference type="EMBL" id="JACJPY010000006">
    <property type="protein sequence ID" value="MBD2149129.1"/>
    <property type="molecule type" value="Genomic_DNA"/>
</dbReference>
<proteinExistence type="predicted"/>